<protein>
    <submittedName>
        <fullName evidence="3">Type II CAAX prenyl endopeptidase Rce1 family protein</fullName>
    </submittedName>
</protein>
<keyword evidence="1" id="KW-0472">Membrane</keyword>
<keyword evidence="1" id="KW-1133">Transmembrane helix</keyword>
<feature type="transmembrane region" description="Helical" evidence="1">
    <location>
        <begin position="184"/>
        <end position="203"/>
    </location>
</feature>
<keyword evidence="4" id="KW-1185">Reference proteome</keyword>
<proteinExistence type="predicted"/>
<evidence type="ECO:0000259" key="2">
    <source>
        <dbReference type="Pfam" id="PF02517"/>
    </source>
</evidence>
<evidence type="ECO:0000256" key="1">
    <source>
        <dbReference type="SAM" id="Phobius"/>
    </source>
</evidence>
<feature type="transmembrane region" description="Helical" evidence="1">
    <location>
        <begin position="94"/>
        <end position="112"/>
    </location>
</feature>
<dbReference type="Pfam" id="PF02517">
    <property type="entry name" value="Rce1-like"/>
    <property type="match status" value="1"/>
</dbReference>
<organism evidence="3 4">
    <name type="scientific">Flavobacterium ardleyense</name>
    <dbReference type="NCBI Taxonomy" id="2038737"/>
    <lineage>
        <taxon>Bacteria</taxon>
        <taxon>Pseudomonadati</taxon>
        <taxon>Bacteroidota</taxon>
        <taxon>Flavobacteriia</taxon>
        <taxon>Flavobacteriales</taxon>
        <taxon>Flavobacteriaceae</taxon>
        <taxon>Flavobacterium</taxon>
    </lineage>
</organism>
<feature type="transmembrane region" description="Helical" evidence="1">
    <location>
        <begin position="54"/>
        <end position="73"/>
    </location>
</feature>
<feature type="transmembrane region" description="Helical" evidence="1">
    <location>
        <begin position="124"/>
        <end position="147"/>
    </location>
</feature>
<gene>
    <name evidence="3" type="ORF">ACFSX9_00045</name>
</gene>
<comment type="caution">
    <text evidence="3">The sequence shown here is derived from an EMBL/GenBank/DDBJ whole genome shotgun (WGS) entry which is preliminary data.</text>
</comment>
<sequence>MKHTINLNQFAGLSELIQIRSKPILWALVSFIVYFGFVVLGSELQRNLDLNLDYGWGQQIISLFAVLIFAYFHKNPKELLSLNLPKEKMWLVKTFVIAILTILVGILVSYLMNETTELKNTEYYIYQSFMPSVAEEIGLRGLFLGFLLYYLKQNNAKNYLVYLLLFIHTIPFGILHILETTNSFEAILIYLFTSFAAFVFAYLRLIYNSILPCIIAHTIINVGGNIIGYLLLN</sequence>
<evidence type="ECO:0000313" key="4">
    <source>
        <dbReference type="Proteomes" id="UP001597549"/>
    </source>
</evidence>
<dbReference type="EMBL" id="JBHUOL010000001">
    <property type="protein sequence ID" value="MFD2907113.1"/>
    <property type="molecule type" value="Genomic_DNA"/>
</dbReference>
<accession>A0ABW5Z4Z3</accession>
<dbReference type="Proteomes" id="UP001597549">
    <property type="component" value="Unassembled WGS sequence"/>
</dbReference>
<feature type="transmembrane region" description="Helical" evidence="1">
    <location>
        <begin position="24"/>
        <end position="42"/>
    </location>
</feature>
<dbReference type="InterPro" id="IPR003675">
    <property type="entry name" value="Rce1/LyrA-like_dom"/>
</dbReference>
<feature type="domain" description="CAAX prenyl protease 2/Lysostaphin resistance protein A-like" evidence="2">
    <location>
        <begin position="124"/>
        <end position="222"/>
    </location>
</feature>
<feature type="transmembrane region" description="Helical" evidence="1">
    <location>
        <begin position="159"/>
        <end position="178"/>
    </location>
</feature>
<dbReference type="RefSeq" id="WP_379802831.1">
    <property type="nucleotide sequence ID" value="NZ_JBHUOL010000001.1"/>
</dbReference>
<name>A0ABW5Z4Z3_9FLAO</name>
<keyword evidence="1" id="KW-0812">Transmembrane</keyword>
<evidence type="ECO:0000313" key="3">
    <source>
        <dbReference type="EMBL" id="MFD2907113.1"/>
    </source>
</evidence>
<reference evidence="4" key="1">
    <citation type="journal article" date="2019" name="Int. J. Syst. Evol. Microbiol.">
        <title>The Global Catalogue of Microorganisms (GCM) 10K type strain sequencing project: providing services to taxonomists for standard genome sequencing and annotation.</title>
        <authorList>
            <consortium name="The Broad Institute Genomics Platform"/>
            <consortium name="The Broad Institute Genome Sequencing Center for Infectious Disease"/>
            <person name="Wu L."/>
            <person name="Ma J."/>
        </authorList>
    </citation>
    <scope>NUCLEOTIDE SEQUENCE [LARGE SCALE GENOMIC DNA]</scope>
    <source>
        <strain evidence="4">KCTC 52644</strain>
    </source>
</reference>
<feature type="transmembrane region" description="Helical" evidence="1">
    <location>
        <begin position="210"/>
        <end position="232"/>
    </location>
</feature>